<dbReference type="Gene3D" id="3.30.2090.10">
    <property type="entry name" value="Multidrug efflux transporter AcrB TolC docking domain, DN and DC subdomains"/>
    <property type="match status" value="2"/>
</dbReference>
<accession>A0A934RX18</accession>
<feature type="transmembrane region" description="Helical" evidence="1">
    <location>
        <begin position="328"/>
        <end position="347"/>
    </location>
</feature>
<evidence type="ECO:0000313" key="2">
    <source>
        <dbReference type="EMBL" id="MBK1878096.1"/>
    </source>
</evidence>
<dbReference type="GO" id="GO:0042910">
    <property type="term" value="F:xenobiotic transmembrane transporter activity"/>
    <property type="evidence" value="ECO:0007669"/>
    <property type="project" value="TreeGrafter"/>
</dbReference>
<dbReference type="PRINTS" id="PR00702">
    <property type="entry name" value="ACRIFLAVINRP"/>
</dbReference>
<name>A0A934RX18_9BACT</name>
<keyword evidence="1" id="KW-0812">Transmembrane</keyword>
<dbReference type="InterPro" id="IPR027463">
    <property type="entry name" value="AcrB_DN_DC_subdom"/>
</dbReference>
<dbReference type="Gene3D" id="1.20.1640.10">
    <property type="entry name" value="Multidrug efflux transporter AcrB transmembrane domain"/>
    <property type="match status" value="2"/>
</dbReference>
<dbReference type="GO" id="GO:0005886">
    <property type="term" value="C:plasma membrane"/>
    <property type="evidence" value="ECO:0007669"/>
    <property type="project" value="TreeGrafter"/>
</dbReference>
<keyword evidence="3" id="KW-1185">Reference proteome</keyword>
<feature type="transmembrane region" description="Helical" evidence="1">
    <location>
        <begin position="874"/>
        <end position="894"/>
    </location>
</feature>
<dbReference type="SUPFAM" id="SSF82714">
    <property type="entry name" value="Multidrug efflux transporter AcrB TolC docking domain, DN and DC subdomains"/>
    <property type="match status" value="2"/>
</dbReference>
<evidence type="ECO:0000256" key="1">
    <source>
        <dbReference type="SAM" id="Phobius"/>
    </source>
</evidence>
<dbReference type="SUPFAM" id="SSF82693">
    <property type="entry name" value="Multidrug efflux transporter AcrB pore domain, PN1, PN2, PC1 and PC2 subdomains"/>
    <property type="match status" value="2"/>
</dbReference>
<dbReference type="SUPFAM" id="SSF82866">
    <property type="entry name" value="Multidrug efflux transporter AcrB transmembrane domain"/>
    <property type="match status" value="2"/>
</dbReference>
<dbReference type="Gene3D" id="3.30.70.1440">
    <property type="entry name" value="Multidrug efflux transporter AcrB pore domain"/>
    <property type="match status" value="1"/>
</dbReference>
<dbReference type="Gene3D" id="3.30.70.1430">
    <property type="entry name" value="Multidrug efflux transporter AcrB pore domain"/>
    <property type="match status" value="2"/>
</dbReference>
<reference evidence="2" key="1">
    <citation type="submission" date="2021-01" db="EMBL/GenBank/DDBJ databases">
        <title>Modified the classification status of verrucomicrobia.</title>
        <authorList>
            <person name="Feng X."/>
        </authorList>
    </citation>
    <scope>NUCLEOTIDE SEQUENCE</scope>
    <source>
        <strain evidence="2">KCTC 13126</strain>
    </source>
</reference>
<keyword evidence="1" id="KW-1133">Transmembrane helix</keyword>
<dbReference type="InterPro" id="IPR001036">
    <property type="entry name" value="Acrflvin-R"/>
</dbReference>
<feature type="transmembrane region" description="Helical" evidence="1">
    <location>
        <begin position="528"/>
        <end position="554"/>
    </location>
</feature>
<keyword evidence="1" id="KW-0472">Membrane</keyword>
<gene>
    <name evidence="2" type="ORF">JIN87_14550</name>
</gene>
<dbReference type="Gene3D" id="3.30.70.1320">
    <property type="entry name" value="Multidrug efflux transporter AcrB pore domain like"/>
    <property type="match status" value="1"/>
</dbReference>
<sequence length="1055" mass="116185">MIAWFTKNGVAANLLMLILVIGGIGSTFTAKTELFPEFSLDMVSVRVPFLGAAPEEVEELVVIRIEEALQGVNGIKEINSTASEGYGSVTVTVNKGYSISKLKDDIKTRVDAIPSFPANTERPIVEEILIPKDVIRVSVYGDASEIEIKKIAQRVRDELTEISGISQVSVEGVRAYEVAIEVTENALRSYDLSFDQVVNAVRQNSLDLPGGIIKAKGGEIQLRTKEQAYNAYDFENIVLLTQPDGARVYLKDVAHINDGLEDTDLTSFFNNKPAATVLVREVGDENPLTISDEVYTYVENAQQTWVPEGITLEAWSDSSFYLKGRIDMLLENGAIGFVLVLISLTIFLRPSLAFFVAIGIPVSFLATLAIGPFVGITVNLISLFAFILVLGIVVDDAIVVGESVFTEFQTSGPGTESAIKGTHRVSTPVTFAVITTMVAFVPILLLPGMPGKFMGVIPWVVIPTLAFSLVQSKLVLPYHLSLCNVGDKHNRNELNWFSRIQRGISDALERFIQKTYQKWLKRAIRWRWFTFAFFGIFFAIAISLPVSGLMRFVFFPSVPSDYIFTSLTMIEGTPVAETQKAMDRIESALEEIRQEDSASGKIDPVKNKLVMLGAASAPGDPSGGGASGGNVGQIILELAKSELTDSNANDVVERWRQKVGNIPGAKRLNFQANAAGPVGLPVDIQLTGRDFDKLKAASVEIQEELRNISGLHDIRDTYSEGKRELKIRLKDNARALGINASDLGRQVRNAFYGAEVQRVQRDKEDVKIMVRYPREQRQSLGDLENMRIVAPTGARIPMYEVADIEMGIGYPSISRLDRKRIVRIQAEADKTAITTEEIRQKVYVEILPKILQRYPSVTPAMGGEAKDFAESTPVLIGGSVLVLTLIYMLLAIPFRSYLQPIIVISVIPFGVAGAIVGHLYGFQELSLLSFIGMIAMAGVVVNDSLVLVERINRLRESGHSLIDAVRIGGMQRFRAILLTSVTTFVGLVPILHETSLQAQFLIPMATSLAFGVAFATFITLFLVPCVYLMLEDFKWIVGLWWKGLISYFKKSQETA</sequence>
<feature type="transmembrane region" description="Helical" evidence="1">
    <location>
        <begin position="425"/>
        <end position="447"/>
    </location>
</feature>
<dbReference type="Proteomes" id="UP000617628">
    <property type="component" value="Unassembled WGS sequence"/>
</dbReference>
<feature type="transmembrane region" description="Helical" evidence="1">
    <location>
        <begin position="901"/>
        <end position="921"/>
    </location>
</feature>
<dbReference type="PANTHER" id="PTHR32063:SF33">
    <property type="entry name" value="RND SUPERFAMILY EFFLUX PUMP PERMEASE COMPONENT"/>
    <property type="match status" value="1"/>
</dbReference>
<dbReference type="AlphaFoldDB" id="A0A934RX18"/>
<feature type="transmembrane region" description="Helical" evidence="1">
    <location>
        <begin position="927"/>
        <end position="948"/>
    </location>
</feature>
<feature type="transmembrane region" description="Helical" evidence="1">
    <location>
        <begin position="380"/>
        <end position="405"/>
    </location>
</feature>
<protein>
    <submittedName>
        <fullName evidence="2">Efflux RND transporter permease subunit</fullName>
    </submittedName>
</protein>
<proteinExistence type="predicted"/>
<comment type="caution">
    <text evidence="2">The sequence shown here is derived from an EMBL/GenBank/DDBJ whole genome shotgun (WGS) entry which is preliminary data.</text>
</comment>
<organism evidence="2 3">
    <name type="scientific">Pelagicoccus mobilis</name>
    <dbReference type="NCBI Taxonomy" id="415221"/>
    <lineage>
        <taxon>Bacteria</taxon>
        <taxon>Pseudomonadati</taxon>
        <taxon>Verrucomicrobiota</taxon>
        <taxon>Opitutia</taxon>
        <taxon>Puniceicoccales</taxon>
        <taxon>Pelagicoccaceae</taxon>
        <taxon>Pelagicoccus</taxon>
    </lineage>
</organism>
<dbReference type="PANTHER" id="PTHR32063">
    <property type="match status" value="1"/>
</dbReference>
<dbReference type="EMBL" id="JAENIL010000026">
    <property type="protein sequence ID" value="MBK1878096.1"/>
    <property type="molecule type" value="Genomic_DNA"/>
</dbReference>
<feature type="transmembrane region" description="Helical" evidence="1">
    <location>
        <begin position="1004"/>
        <end position="1030"/>
    </location>
</feature>
<feature type="transmembrane region" description="Helical" evidence="1">
    <location>
        <begin position="453"/>
        <end position="470"/>
    </location>
</feature>
<feature type="transmembrane region" description="Helical" evidence="1">
    <location>
        <begin position="975"/>
        <end position="992"/>
    </location>
</feature>
<feature type="transmembrane region" description="Helical" evidence="1">
    <location>
        <begin position="354"/>
        <end position="374"/>
    </location>
</feature>
<evidence type="ECO:0000313" key="3">
    <source>
        <dbReference type="Proteomes" id="UP000617628"/>
    </source>
</evidence>
<dbReference type="RefSeq" id="WP_200356309.1">
    <property type="nucleotide sequence ID" value="NZ_JAENIL010000026.1"/>
</dbReference>
<dbReference type="Pfam" id="PF00873">
    <property type="entry name" value="ACR_tran"/>
    <property type="match status" value="1"/>
</dbReference>